<dbReference type="InterPro" id="IPR030678">
    <property type="entry name" value="Peptide/Ni-bd"/>
</dbReference>
<evidence type="ECO:0000256" key="2">
    <source>
        <dbReference type="ARBA" id="ARBA00005695"/>
    </source>
</evidence>
<reference evidence="6 9" key="2">
    <citation type="submission" date="2022-09" db="EMBL/GenBank/DDBJ databases">
        <title>complete genome sequences of Clostridium tetani str. KHSU-234311-028 isolated from soil.</title>
        <authorList>
            <person name="Sekizuka T."/>
            <person name="Shitada C."/>
            <person name="Takahashi M."/>
            <person name="Kuroda M."/>
        </authorList>
    </citation>
    <scope>NUCLEOTIDE SEQUENCE [LARGE SCALE GENOMIC DNA]</scope>
    <source>
        <strain evidence="6 9">KHSU-234311-028</strain>
    </source>
</reference>
<evidence type="ECO:0000313" key="9">
    <source>
        <dbReference type="Proteomes" id="UP001321763"/>
    </source>
</evidence>
<dbReference type="Proteomes" id="UP000290921">
    <property type="component" value="Unassembled WGS sequence"/>
</dbReference>
<dbReference type="PIRSF" id="PIRSF002741">
    <property type="entry name" value="MppA"/>
    <property type="match status" value="1"/>
</dbReference>
<evidence type="ECO:0000313" key="6">
    <source>
        <dbReference type="EMBL" id="BDR81613.1"/>
    </source>
</evidence>
<reference evidence="7 8" key="1">
    <citation type="submission" date="2018-06" db="EMBL/GenBank/DDBJ databases">
        <title>Genome conservation of Clostridium tetani.</title>
        <authorList>
            <person name="Bruggemann H."/>
            <person name="Popoff M.R."/>
        </authorList>
    </citation>
    <scope>NUCLEOTIDE SEQUENCE [LARGE SCALE GENOMIC DNA]</scope>
    <source>
        <strain evidence="7 8">2017.061</strain>
    </source>
</reference>
<dbReference type="InterPro" id="IPR000914">
    <property type="entry name" value="SBP_5_dom"/>
</dbReference>
<comment type="subcellular location">
    <subcellularLocation>
        <location evidence="1">Cell membrane</location>
        <topology evidence="1">Lipid-anchor</topology>
    </subcellularLocation>
</comment>
<dbReference type="EMBL" id="AP026818">
    <property type="protein sequence ID" value="BDR81613.1"/>
    <property type="molecule type" value="Genomic_DNA"/>
</dbReference>
<dbReference type="InterPro" id="IPR023765">
    <property type="entry name" value="SBP_5_CS"/>
</dbReference>
<dbReference type="Gene3D" id="3.40.190.10">
    <property type="entry name" value="Periplasmic binding protein-like II"/>
    <property type="match status" value="1"/>
</dbReference>
<evidence type="ECO:0000313" key="7">
    <source>
        <dbReference type="EMBL" id="RXI49966.1"/>
    </source>
</evidence>
<name>A0A4Q0VDC5_CLOTA</name>
<dbReference type="PROSITE" id="PS01040">
    <property type="entry name" value="SBP_BACTERIAL_5"/>
    <property type="match status" value="1"/>
</dbReference>
<comment type="similarity">
    <text evidence="2">Belongs to the bacterial solute-binding protein 5 family.</text>
</comment>
<dbReference type="EMBL" id="QMAP01000002">
    <property type="protein sequence ID" value="RXI49966.1"/>
    <property type="molecule type" value="Genomic_DNA"/>
</dbReference>
<dbReference type="GO" id="GO:0015833">
    <property type="term" value="P:peptide transport"/>
    <property type="evidence" value="ECO:0007669"/>
    <property type="project" value="TreeGrafter"/>
</dbReference>
<dbReference type="Proteomes" id="UP001321763">
    <property type="component" value="Chromosome"/>
</dbReference>
<dbReference type="GO" id="GO:0043190">
    <property type="term" value="C:ATP-binding cassette (ABC) transporter complex"/>
    <property type="evidence" value="ECO:0007669"/>
    <property type="project" value="InterPro"/>
</dbReference>
<dbReference type="CDD" id="cd08518">
    <property type="entry name" value="PBP2_NikA_DppA_OppA_like_19"/>
    <property type="match status" value="1"/>
</dbReference>
<evidence type="ECO:0000313" key="8">
    <source>
        <dbReference type="Proteomes" id="UP000290921"/>
    </source>
</evidence>
<feature type="domain" description="Solute-binding protein family 5" evidence="5">
    <location>
        <begin position="98"/>
        <end position="445"/>
    </location>
</feature>
<keyword evidence="4" id="KW-0732">Signal</keyword>
<evidence type="ECO:0000259" key="5">
    <source>
        <dbReference type="Pfam" id="PF00496"/>
    </source>
</evidence>
<gene>
    <name evidence="7" type="ORF">DP130_02985</name>
    <name evidence="6" type="ORF">K234311028_18590</name>
</gene>
<dbReference type="AlphaFoldDB" id="A0A4Q0VDC5"/>
<proteinExistence type="inferred from homology"/>
<sequence>MHTFINRLLLKHIMLPFMTMMLLLLFLLSGCTSRSQPSDANSQSLKKSNIQSKNKDELILAVGKTDTGQFDPKKGWGTHAQIRLTHSSLLTIDSNLNFVGDLAKSYKVSEDALTWTFPLRDDVKFSNGKPVTAADVKFTYEMLKKDGIKFDLSFIKSIEAIDDYNVAITLNEPHSTFVSQLTEIGIVPKDLYDNNYSSNPIGSGPYKVVQYNDGQQIIMEYNPYWYGKKPQFKKLTFLLLEEDAALAAAKAGQADIVYVPPTFAKQTVDGMTLRAFESIDSRGITMPTQKSGGKGLINSNEVEVGNNITSDLAIRKALSIGLNRKDIVDIALNGYGKVAYSLCDYMPWFNQETIVKDGNIEEAKKILASAGWIDTDNDGILEKNGLKAEFNLYFSSSDQLRSDLSLAVADMARNIGIKINAIGATWDEIYIKGKANAVMWGGGRHHAHQLYTMYSPKVINQGYNNLTVYKNPKVEEYLDKAMHASTQEKANKYWKLAQWDGKTGFSCLGDVPIIWLARVDHLYLANKNLDLGKQPIHSHGHEWALFSNITEWTWNK</sequence>
<evidence type="ECO:0000256" key="1">
    <source>
        <dbReference type="ARBA" id="ARBA00004193"/>
    </source>
</evidence>
<evidence type="ECO:0000256" key="3">
    <source>
        <dbReference type="ARBA" id="ARBA00022448"/>
    </source>
</evidence>
<dbReference type="PROSITE" id="PS51257">
    <property type="entry name" value="PROKAR_LIPOPROTEIN"/>
    <property type="match status" value="1"/>
</dbReference>
<dbReference type="PANTHER" id="PTHR30290:SF9">
    <property type="entry name" value="OLIGOPEPTIDE-BINDING PROTEIN APPA"/>
    <property type="match status" value="1"/>
</dbReference>
<keyword evidence="3" id="KW-0813">Transport</keyword>
<dbReference type="Pfam" id="PF00496">
    <property type="entry name" value="SBP_bac_5"/>
    <property type="match status" value="1"/>
</dbReference>
<organism evidence="7 8">
    <name type="scientific">Clostridium tetani</name>
    <dbReference type="NCBI Taxonomy" id="1513"/>
    <lineage>
        <taxon>Bacteria</taxon>
        <taxon>Bacillati</taxon>
        <taxon>Bacillota</taxon>
        <taxon>Clostridia</taxon>
        <taxon>Eubacteriales</taxon>
        <taxon>Clostridiaceae</taxon>
        <taxon>Clostridium</taxon>
    </lineage>
</organism>
<dbReference type="SUPFAM" id="SSF53850">
    <property type="entry name" value="Periplasmic binding protein-like II"/>
    <property type="match status" value="1"/>
</dbReference>
<dbReference type="RefSeq" id="WP_129029870.1">
    <property type="nucleotide sequence ID" value="NZ_AP026806.1"/>
</dbReference>
<dbReference type="InterPro" id="IPR039424">
    <property type="entry name" value="SBP_5"/>
</dbReference>
<evidence type="ECO:0000256" key="4">
    <source>
        <dbReference type="ARBA" id="ARBA00022729"/>
    </source>
</evidence>
<dbReference type="GO" id="GO:0042597">
    <property type="term" value="C:periplasmic space"/>
    <property type="evidence" value="ECO:0007669"/>
    <property type="project" value="UniProtKB-ARBA"/>
</dbReference>
<dbReference type="PANTHER" id="PTHR30290">
    <property type="entry name" value="PERIPLASMIC BINDING COMPONENT OF ABC TRANSPORTER"/>
    <property type="match status" value="1"/>
</dbReference>
<accession>A0A4Q0VDC5</accession>
<dbReference type="GO" id="GO:1904680">
    <property type="term" value="F:peptide transmembrane transporter activity"/>
    <property type="evidence" value="ECO:0007669"/>
    <property type="project" value="TreeGrafter"/>
</dbReference>
<dbReference type="Gene3D" id="3.10.105.10">
    <property type="entry name" value="Dipeptide-binding Protein, Domain 3"/>
    <property type="match status" value="1"/>
</dbReference>
<protein>
    <submittedName>
        <fullName evidence="6 7">ABC transporter substrate-binding protein</fullName>
    </submittedName>
</protein>